<evidence type="ECO:0000313" key="3">
    <source>
        <dbReference type="Proteomes" id="UP000016924"/>
    </source>
</evidence>
<protein>
    <submittedName>
        <fullName evidence="2">Uncharacterized protein</fullName>
    </submittedName>
</protein>
<dbReference type="EMBL" id="JH767560">
    <property type="protein sequence ID" value="EON62916.1"/>
    <property type="molecule type" value="Genomic_DNA"/>
</dbReference>
<reference evidence="3" key="1">
    <citation type="submission" date="2012-06" db="EMBL/GenBank/DDBJ databases">
        <title>The genome sequence of Coniosporium apollinis CBS 100218.</title>
        <authorList>
            <consortium name="The Broad Institute Genome Sequencing Platform"/>
            <person name="Cuomo C."/>
            <person name="Gorbushina A."/>
            <person name="Noack S."/>
            <person name="Walker B."/>
            <person name="Young S.K."/>
            <person name="Zeng Q."/>
            <person name="Gargeya S."/>
            <person name="Fitzgerald M."/>
            <person name="Haas B."/>
            <person name="Abouelleil A."/>
            <person name="Alvarado L."/>
            <person name="Arachchi H.M."/>
            <person name="Berlin A.M."/>
            <person name="Chapman S.B."/>
            <person name="Goldberg J."/>
            <person name="Griggs A."/>
            <person name="Gujja S."/>
            <person name="Hansen M."/>
            <person name="Howarth C."/>
            <person name="Imamovic A."/>
            <person name="Larimer J."/>
            <person name="McCowan C."/>
            <person name="Montmayeur A."/>
            <person name="Murphy C."/>
            <person name="Neiman D."/>
            <person name="Pearson M."/>
            <person name="Priest M."/>
            <person name="Roberts A."/>
            <person name="Saif S."/>
            <person name="Shea T."/>
            <person name="Sisk P."/>
            <person name="Sykes S."/>
            <person name="Wortman J."/>
            <person name="Nusbaum C."/>
            <person name="Birren B."/>
        </authorList>
    </citation>
    <scope>NUCLEOTIDE SEQUENCE [LARGE SCALE GENOMIC DNA]</scope>
    <source>
        <strain evidence="3">CBS 100218</strain>
    </source>
</reference>
<accession>R7YMM9</accession>
<dbReference type="Proteomes" id="UP000016924">
    <property type="component" value="Unassembled WGS sequence"/>
</dbReference>
<proteinExistence type="predicted"/>
<sequence>MLLTPTTFHTSNYGPMRPHLHTCWRTQSPSPSPPQQSSPPAAFVAKRRKPQIKGEDIVPGAMLYLSSIKAQRCPALWSRLVAEDNIQAVDHPVFVVEKNGTKADIMIATSYTGRGLGATADGVRDYHYHFSVASTTDKSDMMQAGNGEKMRVFLADGSSLKRPTCIRVVRYTIEWRLLERYMVDNKTQDMRLEASSVERLHIAAQTIEESNAGGPLFAYEHLPPLPSHGPSLASLIKKAGGIPTFTPATQ</sequence>
<keyword evidence="3" id="KW-1185">Reference proteome</keyword>
<dbReference type="OrthoDB" id="10335148at2759"/>
<feature type="region of interest" description="Disordered" evidence="1">
    <location>
        <begin position="19"/>
        <end position="42"/>
    </location>
</feature>
<dbReference type="GeneID" id="19899453"/>
<name>R7YMM9_CONA1</name>
<dbReference type="RefSeq" id="XP_007778233.1">
    <property type="nucleotide sequence ID" value="XM_007780043.1"/>
</dbReference>
<organism evidence="2 3">
    <name type="scientific">Coniosporium apollinis (strain CBS 100218)</name>
    <name type="common">Rock-inhabiting black yeast</name>
    <dbReference type="NCBI Taxonomy" id="1168221"/>
    <lineage>
        <taxon>Eukaryota</taxon>
        <taxon>Fungi</taxon>
        <taxon>Dikarya</taxon>
        <taxon>Ascomycota</taxon>
        <taxon>Pezizomycotina</taxon>
        <taxon>Dothideomycetes</taxon>
        <taxon>Dothideomycetes incertae sedis</taxon>
        <taxon>Coniosporium</taxon>
    </lineage>
</organism>
<gene>
    <name evidence="2" type="ORF">W97_02142</name>
</gene>
<dbReference type="HOGENOM" id="CLU_1111326_0_0_1"/>
<evidence type="ECO:0000256" key="1">
    <source>
        <dbReference type="SAM" id="MobiDB-lite"/>
    </source>
</evidence>
<evidence type="ECO:0000313" key="2">
    <source>
        <dbReference type="EMBL" id="EON62916.1"/>
    </source>
</evidence>
<dbReference type="AlphaFoldDB" id="R7YMM9"/>